<comment type="caution">
    <text evidence="3">The sequence shown here is derived from an EMBL/GenBank/DDBJ whole genome shotgun (WGS) entry which is preliminary data.</text>
</comment>
<keyword evidence="2" id="KW-0812">Transmembrane</keyword>
<name>A0AAW1PE25_9CHLO</name>
<reference evidence="3 4" key="1">
    <citation type="journal article" date="2024" name="Nat. Commun.">
        <title>Phylogenomics reveals the evolutionary origins of lichenization in chlorophyte algae.</title>
        <authorList>
            <person name="Puginier C."/>
            <person name="Libourel C."/>
            <person name="Otte J."/>
            <person name="Skaloud P."/>
            <person name="Haon M."/>
            <person name="Grisel S."/>
            <person name="Petersen M."/>
            <person name="Berrin J.G."/>
            <person name="Delaux P.M."/>
            <person name="Dal Grande F."/>
            <person name="Keller J."/>
        </authorList>
    </citation>
    <scope>NUCLEOTIDE SEQUENCE [LARGE SCALE GENOMIC DNA]</scope>
    <source>
        <strain evidence="3 4">SAG 2043</strain>
    </source>
</reference>
<evidence type="ECO:0000313" key="3">
    <source>
        <dbReference type="EMBL" id="KAK9811706.1"/>
    </source>
</evidence>
<evidence type="ECO:0000313" key="4">
    <source>
        <dbReference type="Proteomes" id="UP001489004"/>
    </source>
</evidence>
<keyword evidence="4" id="KW-1185">Reference proteome</keyword>
<protein>
    <submittedName>
        <fullName evidence="3">Uncharacterized protein</fullName>
    </submittedName>
</protein>
<dbReference type="AlphaFoldDB" id="A0AAW1PE25"/>
<organism evidence="3 4">
    <name type="scientific">[Myrmecia] bisecta</name>
    <dbReference type="NCBI Taxonomy" id="41462"/>
    <lineage>
        <taxon>Eukaryota</taxon>
        <taxon>Viridiplantae</taxon>
        <taxon>Chlorophyta</taxon>
        <taxon>core chlorophytes</taxon>
        <taxon>Trebouxiophyceae</taxon>
        <taxon>Trebouxiales</taxon>
        <taxon>Trebouxiaceae</taxon>
        <taxon>Myrmecia</taxon>
    </lineage>
</organism>
<gene>
    <name evidence="3" type="ORF">WJX72_008731</name>
</gene>
<feature type="transmembrane region" description="Helical" evidence="2">
    <location>
        <begin position="178"/>
        <end position="202"/>
    </location>
</feature>
<dbReference type="Proteomes" id="UP001489004">
    <property type="component" value="Unassembled WGS sequence"/>
</dbReference>
<dbReference type="EMBL" id="JALJOR010000009">
    <property type="protein sequence ID" value="KAK9811706.1"/>
    <property type="molecule type" value="Genomic_DNA"/>
</dbReference>
<feature type="region of interest" description="Disordered" evidence="1">
    <location>
        <begin position="1"/>
        <end position="32"/>
    </location>
</feature>
<evidence type="ECO:0000256" key="2">
    <source>
        <dbReference type="SAM" id="Phobius"/>
    </source>
</evidence>
<keyword evidence="2" id="KW-0472">Membrane</keyword>
<sequence length="210" mass="22615">MQHSRLIGRPGAATQAAQDLLERPKSRASSSSALAVCCSPPIATPFSAMGGTENVGEYEVPPPNPVKKFARKLMPGTAAIDPADEAKEEHPHPKVEGYAAAGAHAVVDEFFMHLAQEHELAVLANVVIRGARAVAEFGVTEPSKQATRINAQEAFTGSYDAVERKWQEWYKTLPMSKFIFPLAAVYGGMLAVGLLMCVWRFALLGLGPAW</sequence>
<evidence type="ECO:0000256" key="1">
    <source>
        <dbReference type="SAM" id="MobiDB-lite"/>
    </source>
</evidence>
<proteinExistence type="predicted"/>
<accession>A0AAW1PE25</accession>
<keyword evidence="2" id="KW-1133">Transmembrane helix</keyword>